<organism evidence="2 3">
    <name type="scientific">Caballeronia mineralivorans PML1(12)</name>
    <dbReference type="NCBI Taxonomy" id="908627"/>
    <lineage>
        <taxon>Bacteria</taxon>
        <taxon>Pseudomonadati</taxon>
        <taxon>Pseudomonadota</taxon>
        <taxon>Betaproteobacteria</taxon>
        <taxon>Burkholderiales</taxon>
        <taxon>Burkholderiaceae</taxon>
        <taxon>Caballeronia</taxon>
    </lineage>
</organism>
<keyword evidence="1" id="KW-1133">Transmembrane helix</keyword>
<evidence type="ECO:0000313" key="3">
    <source>
        <dbReference type="Proteomes" id="UP000035963"/>
    </source>
</evidence>
<keyword evidence="1" id="KW-0472">Membrane</keyword>
<dbReference type="AlphaFoldDB" id="A0A0J1FND2"/>
<dbReference type="RefSeq" id="WP_047897184.1">
    <property type="nucleotide sequence ID" value="NZ_AEJF01000228.1"/>
</dbReference>
<feature type="transmembrane region" description="Helical" evidence="1">
    <location>
        <begin position="81"/>
        <end position="106"/>
    </location>
</feature>
<sequence>MDEDVQQFEAELAKRGEAAVRADLDHTNHFGGNTAKARAWLIKQEAGRQDEERQAMFASVRASSDAAQVSRQSAEASRRSAFWTMIAAIVSALGVALNAANALGWLDWAKHISH</sequence>
<reference evidence="2 3" key="1">
    <citation type="journal article" date="2015" name="Genome Announc.">
        <title>Draft Genome Sequence of Burkholderia sp. Strain PML1(12), an Ectomycorrhizosphere-Inhabiting Bacterium with Effective Mineral-Weathering Ability.</title>
        <authorList>
            <person name="Uroz S."/>
            <person name="Oger P."/>
        </authorList>
    </citation>
    <scope>NUCLEOTIDE SEQUENCE [LARGE SCALE GENOMIC DNA]</scope>
    <source>
        <strain evidence="3">PML1(12)</strain>
    </source>
</reference>
<keyword evidence="1" id="KW-0812">Transmembrane</keyword>
<dbReference type="PATRIC" id="fig|908627.4.peg.8306"/>
<comment type="caution">
    <text evidence="2">The sequence shown here is derived from an EMBL/GenBank/DDBJ whole genome shotgun (WGS) entry which is preliminary data.</text>
</comment>
<protein>
    <submittedName>
        <fullName evidence="2">Uncharacterized protein</fullName>
    </submittedName>
</protein>
<dbReference type="EMBL" id="AEJF01000228">
    <property type="protein sequence ID" value="KLU21248.1"/>
    <property type="molecule type" value="Genomic_DNA"/>
</dbReference>
<proteinExistence type="predicted"/>
<accession>A0A0J1FND2</accession>
<evidence type="ECO:0000256" key="1">
    <source>
        <dbReference type="SAM" id="Phobius"/>
    </source>
</evidence>
<dbReference type="Proteomes" id="UP000035963">
    <property type="component" value="Unassembled WGS sequence"/>
</dbReference>
<evidence type="ECO:0000313" key="2">
    <source>
        <dbReference type="EMBL" id="KLU21248.1"/>
    </source>
</evidence>
<name>A0A0J1FND2_9BURK</name>
<keyword evidence="3" id="KW-1185">Reference proteome</keyword>
<gene>
    <name evidence="2" type="ORF">EOS_37025</name>
</gene>